<feature type="transmembrane region" description="Helical" evidence="1">
    <location>
        <begin position="285"/>
        <end position="304"/>
    </location>
</feature>
<name>A0AAD1XXS4_EUPCR</name>
<gene>
    <name evidence="2" type="ORF">ECRASSUSDP1_LOCUS22410</name>
</gene>
<feature type="transmembrane region" description="Helical" evidence="1">
    <location>
        <begin position="139"/>
        <end position="164"/>
    </location>
</feature>
<dbReference type="AlphaFoldDB" id="A0AAD1XXS4"/>
<reference evidence="2" key="1">
    <citation type="submission" date="2023-07" db="EMBL/GenBank/DDBJ databases">
        <authorList>
            <consortium name="AG Swart"/>
            <person name="Singh M."/>
            <person name="Singh A."/>
            <person name="Seah K."/>
            <person name="Emmerich C."/>
        </authorList>
    </citation>
    <scope>NUCLEOTIDE SEQUENCE</scope>
    <source>
        <strain evidence="2">DP1</strain>
    </source>
</reference>
<sequence>MIISASSSALSFTSVNSIFCMMNSLQLAILLPLVPEYFSLKVLDFLNGMGFAMLSLDFIHLKDIPFIKTITNWVRYPQTDEYLEDIGMSSGSSLVNYFSLISFTILLVICHICVYLFTKCARKSEREKCKKFFNKLFEFFTFNIYIRTFIQAFMFTILCTFSEMYSLNLKTTTVKISFGFCIATAMICLCLLILSLYMYKKSFPKIDSEKYWACKEFFNGVKDGKYSKLYTTIFLMLRVMLVALVIFGKTIPSFYKATAFYLINIAYGGYLLVVRPYDNPQDNIVECVNQVLFCFLAVPLSWLQTKSRWTSFYEGLYIKIFMASPIIGSIVCFIFLIKSIISRIQKLKSTTKVQNLPFPNIMRENPRRFHIHEESKISNITPTLVRKYSSNLSLHLSEIHTPAPNPNLQYIAKLQQ</sequence>
<evidence type="ECO:0000256" key="1">
    <source>
        <dbReference type="SAM" id="Phobius"/>
    </source>
</evidence>
<accession>A0AAD1XXS4</accession>
<evidence type="ECO:0000313" key="3">
    <source>
        <dbReference type="Proteomes" id="UP001295684"/>
    </source>
</evidence>
<keyword evidence="1" id="KW-1133">Transmembrane helix</keyword>
<feature type="transmembrane region" description="Helical" evidence="1">
    <location>
        <begin position="12"/>
        <end position="34"/>
    </location>
</feature>
<dbReference type="EMBL" id="CAMPGE010022982">
    <property type="protein sequence ID" value="CAI2380967.1"/>
    <property type="molecule type" value="Genomic_DNA"/>
</dbReference>
<feature type="transmembrane region" description="Helical" evidence="1">
    <location>
        <begin position="97"/>
        <end position="118"/>
    </location>
</feature>
<feature type="transmembrane region" description="Helical" evidence="1">
    <location>
        <begin position="316"/>
        <end position="337"/>
    </location>
</feature>
<feature type="transmembrane region" description="Helical" evidence="1">
    <location>
        <begin position="176"/>
        <end position="199"/>
    </location>
</feature>
<keyword evidence="1" id="KW-0472">Membrane</keyword>
<dbReference type="Proteomes" id="UP001295684">
    <property type="component" value="Unassembled WGS sequence"/>
</dbReference>
<feature type="transmembrane region" description="Helical" evidence="1">
    <location>
        <begin position="254"/>
        <end position="273"/>
    </location>
</feature>
<evidence type="ECO:0000313" key="2">
    <source>
        <dbReference type="EMBL" id="CAI2380967.1"/>
    </source>
</evidence>
<keyword evidence="1" id="KW-0812">Transmembrane</keyword>
<comment type="caution">
    <text evidence="2">The sequence shown here is derived from an EMBL/GenBank/DDBJ whole genome shotgun (WGS) entry which is preliminary data.</text>
</comment>
<feature type="transmembrane region" description="Helical" evidence="1">
    <location>
        <begin position="229"/>
        <end position="248"/>
    </location>
</feature>
<organism evidence="2 3">
    <name type="scientific">Euplotes crassus</name>
    <dbReference type="NCBI Taxonomy" id="5936"/>
    <lineage>
        <taxon>Eukaryota</taxon>
        <taxon>Sar</taxon>
        <taxon>Alveolata</taxon>
        <taxon>Ciliophora</taxon>
        <taxon>Intramacronucleata</taxon>
        <taxon>Spirotrichea</taxon>
        <taxon>Hypotrichia</taxon>
        <taxon>Euplotida</taxon>
        <taxon>Euplotidae</taxon>
        <taxon>Moneuplotes</taxon>
    </lineage>
</organism>
<protein>
    <submittedName>
        <fullName evidence="2">Uncharacterized protein</fullName>
    </submittedName>
</protein>
<keyword evidence="3" id="KW-1185">Reference proteome</keyword>
<proteinExistence type="predicted"/>